<proteinExistence type="inferred from homology"/>
<comment type="similarity">
    <text evidence="1">Belongs to the tpcK family.</text>
</comment>
<evidence type="ECO:0000259" key="2">
    <source>
        <dbReference type="Pfam" id="PF07110"/>
    </source>
</evidence>
<dbReference type="Pfam" id="PF07110">
    <property type="entry name" value="EthD"/>
    <property type="match status" value="1"/>
</dbReference>
<dbReference type="EMBL" id="JAACJM010000150">
    <property type="protein sequence ID" value="KAF5343073.1"/>
    <property type="molecule type" value="Genomic_DNA"/>
</dbReference>
<protein>
    <recommendedName>
        <fullName evidence="2">EthD domain-containing protein</fullName>
    </recommendedName>
</protein>
<evidence type="ECO:0000256" key="1">
    <source>
        <dbReference type="ARBA" id="ARBA00005986"/>
    </source>
</evidence>
<dbReference type="Gene3D" id="3.30.70.100">
    <property type="match status" value="1"/>
</dbReference>
<sequence>MPIRLLCFIKRLPGVSFEQFDYHWKNTHGRLVATLKPIVEGRIKYVQLHTIPQSTELLESATLPVMAYDGIAEFHAETVEEVLQMFGSQEYQEKVAFDEATLGFDRVAVQVLAGEDHIPEPL</sequence>
<comment type="caution">
    <text evidence="3">The sequence shown here is derived from an EMBL/GenBank/DDBJ whole genome shotgun (WGS) entry which is preliminary data.</text>
</comment>
<feature type="domain" description="EthD" evidence="2">
    <location>
        <begin position="13"/>
        <end position="101"/>
    </location>
</feature>
<evidence type="ECO:0000313" key="4">
    <source>
        <dbReference type="Proteomes" id="UP000559256"/>
    </source>
</evidence>
<dbReference type="OrthoDB" id="3183782at2759"/>
<evidence type="ECO:0000313" key="3">
    <source>
        <dbReference type="EMBL" id="KAF5343073.1"/>
    </source>
</evidence>
<keyword evidence="4" id="KW-1185">Reference proteome</keyword>
<organism evidence="3 4">
    <name type="scientific">Tetrapyrgos nigripes</name>
    <dbReference type="NCBI Taxonomy" id="182062"/>
    <lineage>
        <taxon>Eukaryota</taxon>
        <taxon>Fungi</taxon>
        <taxon>Dikarya</taxon>
        <taxon>Basidiomycota</taxon>
        <taxon>Agaricomycotina</taxon>
        <taxon>Agaricomycetes</taxon>
        <taxon>Agaricomycetidae</taxon>
        <taxon>Agaricales</taxon>
        <taxon>Marasmiineae</taxon>
        <taxon>Marasmiaceae</taxon>
        <taxon>Tetrapyrgos</taxon>
    </lineage>
</organism>
<reference evidence="3 4" key="1">
    <citation type="journal article" date="2020" name="ISME J.">
        <title>Uncovering the hidden diversity of litter-decomposition mechanisms in mushroom-forming fungi.</title>
        <authorList>
            <person name="Floudas D."/>
            <person name="Bentzer J."/>
            <person name="Ahren D."/>
            <person name="Johansson T."/>
            <person name="Persson P."/>
            <person name="Tunlid A."/>
        </authorList>
    </citation>
    <scope>NUCLEOTIDE SEQUENCE [LARGE SCALE GENOMIC DNA]</scope>
    <source>
        <strain evidence="3 4">CBS 291.85</strain>
    </source>
</reference>
<accession>A0A8H5CLL8</accession>
<name>A0A8H5CLL8_9AGAR</name>
<dbReference type="InterPro" id="IPR011008">
    <property type="entry name" value="Dimeric_a/b-barrel"/>
</dbReference>
<dbReference type="Proteomes" id="UP000559256">
    <property type="component" value="Unassembled WGS sequence"/>
</dbReference>
<dbReference type="SUPFAM" id="SSF54909">
    <property type="entry name" value="Dimeric alpha+beta barrel"/>
    <property type="match status" value="1"/>
</dbReference>
<dbReference type="AlphaFoldDB" id="A0A8H5CLL8"/>
<gene>
    <name evidence="3" type="ORF">D9758_011142</name>
</gene>
<dbReference type="GO" id="GO:0016491">
    <property type="term" value="F:oxidoreductase activity"/>
    <property type="evidence" value="ECO:0007669"/>
    <property type="project" value="InterPro"/>
</dbReference>
<dbReference type="InterPro" id="IPR009799">
    <property type="entry name" value="EthD_dom"/>
</dbReference>